<evidence type="ECO:0000256" key="3">
    <source>
        <dbReference type="ARBA" id="ARBA00022553"/>
    </source>
</evidence>
<comment type="caution">
    <text evidence="11">The sequence shown here is derived from an EMBL/GenBank/DDBJ whole genome shotgun (WGS) entry which is preliminary data.</text>
</comment>
<evidence type="ECO:0000256" key="6">
    <source>
        <dbReference type="ARBA" id="ARBA00022777"/>
    </source>
</evidence>
<dbReference type="InterPro" id="IPR011623">
    <property type="entry name" value="7TMR_DISM_rcpt_extracell_dom1"/>
</dbReference>
<dbReference type="RefSeq" id="WP_284093642.1">
    <property type="nucleotide sequence ID" value="NZ_JAQTJC010000020.1"/>
</dbReference>
<dbReference type="PANTHER" id="PTHR43065">
    <property type="entry name" value="SENSOR HISTIDINE KINASE"/>
    <property type="match status" value="1"/>
</dbReference>
<proteinExistence type="predicted"/>
<protein>
    <recommendedName>
        <fullName evidence="2">histidine kinase</fullName>
        <ecNumber evidence="2">2.7.13.3</ecNumber>
    </recommendedName>
</protein>
<keyword evidence="4" id="KW-0808">Transferase</keyword>
<organism evidence="11 12">
    <name type="scientific">Aliarcobacter butzleri</name>
    <dbReference type="NCBI Taxonomy" id="28197"/>
    <lineage>
        <taxon>Bacteria</taxon>
        <taxon>Pseudomonadati</taxon>
        <taxon>Campylobacterota</taxon>
        <taxon>Epsilonproteobacteria</taxon>
        <taxon>Campylobacterales</taxon>
        <taxon>Arcobacteraceae</taxon>
        <taxon>Aliarcobacter</taxon>
    </lineage>
</organism>
<evidence type="ECO:0000256" key="5">
    <source>
        <dbReference type="ARBA" id="ARBA00022741"/>
    </source>
</evidence>
<dbReference type="EMBL" id="JAQTJK010000020">
    <property type="protein sequence ID" value="MDK2042411.1"/>
    <property type="molecule type" value="Genomic_DNA"/>
</dbReference>
<dbReference type="Gene3D" id="1.10.287.130">
    <property type="match status" value="1"/>
</dbReference>
<reference evidence="11" key="2">
    <citation type="submission" date="2023-02" db="EMBL/GenBank/DDBJ databases">
        <authorList>
            <person name="Concha-Toloza M."/>
            <person name="Lopez-Cantillo M."/>
            <person name="Molina-Mora J."/>
            <person name="Collado L."/>
        </authorList>
    </citation>
    <scope>NUCLEOTIDE SEQUENCE</scope>
    <source>
        <strain evidence="11">FR1p153A2</strain>
    </source>
</reference>
<dbReference type="InterPro" id="IPR036097">
    <property type="entry name" value="HisK_dim/P_sf"/>
</dbReference>
<evidence type="ECO:0000256" key="4">
    <source>
        <dbReference type="ARBA" id="ARBA00022679"/>
    </source>
</evidence>
<keyword evidence="8" id="KW-0902">Two-component regulatory system</keyword>
<evidence type="ECO:0000256" key="9">
    <source>
        <dbReference type="SAM" id="Phobius"/>
    </source>
</evidence>
<evidence type="ECO:0000259" key="10">
    <source>
        <dbReference type="PROSITE" id="PS50109"/>
    </source>
</evidence>
<dbReference type="EC" id="2.7.13.3" evidence="2"/>
<keyword evidence="9" id="KW-0472">Membrane</keyword>
<dbReference type="CDD" id="cd00082">
    <property type="entry name" value="HisKA"/>
    <property type="match status" value="1"/>
</dbReference>
<evidence type="ECO:0000256" key="8">
    <source>
        <dbReference type="ARBA" id="ARBA00023012"/>
    </source>
</evidence>
<gene>
    <name evidence="11" type="ORF">PT517_11555</name>
</gene>
<feature type="transmembrane region" description="Helical" evidence="9">
    <location>
        <begin position="271"/>
        <end position="286"/>
    </location>
</feature>
<dbReference type="AlphaFoldDB" id="A0AAW6VKS3"/>
<feature type="transmembrane region" description="Helical" evidence="9">
    <location>
        <begin position="241"/>
        <end position="259"/>
    </location>
</feature>
<dbReference type="SUPFAM" id="SSF47384">
    <property type="entry name" value="Homodimeric domain of signal transducing histidine kinase"/>
    <property type="match status" value="1"/>
</dbReference>
<name>A0AAW6VKS3_9BACT</name>
<dbReference type="SUPFAM" id="SSF55874">
    <property type="entry name" value="ATPase domain of HSP90 chaperone/DNA topoisomerase II/histidine kinase"/>
    <property type="match status" value="1"/>
</dbReference>
<evidence type="ECO:0000256" key="2">
    <source>
        <dbReference type="ARBA" id="ARBA00012438"/>
    </source>
</evidence>
<dbReference type="Pfam" id="PF07695">
    <property type="entry name" value="7TMR-DISM_7TM"/>
    <property type="match status" value="1"/>
</dbReference>
<feature type="transmembrane region" description="Helical" evidence="9">
    <location>
        <begin position="293"/>
        <end position="314"/>
    </location>
</feature>
<comment type="catalytic activity">
    <reaction evidence="1">
        <text>ATP + protein L-histidine = ADP + protein N-phospho-L-histidine.</text>
        <dbReference type="EC" id="2.7.13.3"/>
    </reaction>
</comment>
<dbReference type="Proteomes" id="UP001237501">
    <property type="component" value="Unassembled WGS sequence"/>
</dbReference>
<keyword evidence="3" id="KW-0597">Phosphoprotein</keyword>
<dbReference type="PROSITE" id="PS50109">
    <property type="entry name" value="HIS_KIN"/>
    <property type="match status" value="1"/>
</dbReference>
<evidence type="ECO:0000256" key="1">
    <source>
        <dbReference type="ARBA" id="ARBA00000085"/>
    </source>
</evidence>
<dbReference type="PRINTS" id="PR00344">
    <property type="entry name" value="BCTRLSENSOR"/>
</dbReference>
<keyword evidence="9" id="KW-1133">Transmembrane helix</keyword>
<dbReference type="Pfam" id="PF02518">
    <property type="entry name" value="HATPase_c"/>
    <property type="match status" value="1"/>
</dbReference>
<dbReference type="InterPro" id="IPR004358">
    <property type="entry name" value="Sig_transdc_His_kin-like_C"/>
</dbReference>
<dbReference type="InterPro" id="IPR005467">
    <property type="entry name" value="His_kinase_dom"/>
</dbReference>
<accession>A0AAW6VKS3</accession>
<feature type="transmembrane region" description="Helical" evidence="9">
    <location>
        <begin position="173"/>
        <end position="196"/>
    </location>
</feature>
<feature type="transmembrane region" description="Helical" evidence="9">
    <location>
        <begin position="144"/>
        <end position="166"/>
    </location>
</feature>
<keyword evidence="6 11" id="KW-0418">Kinase</keyword>
<feature type="transmembrane region" description="Helical" evidence="9">
    <location>
        <begin position="208"/>
        <end position="229"/>
    </location>
</feature>
<dbReference type="PANTHER" id="PTHR43065:SF10">
    <property type="entry name" value="PEROXIDE STRESS-ACTIVATED HISTIDINE KINASE MAK3"/>
    <property type="match status" value="1"/>
</dbReference>
<dbReference type="InterPro" id="IPR003594">
    <property type="entry name" value="HATPase_dom"/>
</dbReference>
<evidence type="ECO:0000313" key="11">
    <source>
        <dbReference type="EMBL" id="MDK2042411.1"/>
    </source>
</evidence>
<dbReference type="SMART" id="SM00387">
    <property type="entry name" value="HATPase_c"/>
    <property type="match status" value="1"/>
</dbReference>
<sequence>MFNSMIKILILSFFFFINLNAQNLNEQILERTFISVDGEEFNKYEPLNKKFFEQEHNNILLKIDINKEILENNTYYLKIVTTPNSFKNSNCFYEFINETPIIKLDKNIKNDLLINFNFNNQHAFFGLEIFNEFEYKNILREEKLLFGITYGIILCSFLYNFVFFIYNKEKIFFYYSLLQISLLLLLLISSKNILIINLLGNNGNSIEVSLIFLFGLSSLFAILFNMEYLNTKKYTPRIHTFLWILFLLNLSDILVLLAINECLILNYIPPYYMILLLLFFAFYILIKGYKPALFYIIGWFSLFIFVFLSQTSFFNYNENYMLYIGIPLESLLFSFAIGFKIKQIELEKQQNETILINKSKLASMGEMIGNIAHQWRQPLTHLSYIIMNLRAAYENDKLDKTYLQRKTDEANKQIEFMSHTIDDFRNFFKTSKQKEEFSLIECINESINLLNETFKSLNIKLDFNYTEDIKIKTYKGELSQVIFNLLNNAKDEFIKQQIKDAEIKINLIKEEKNILIEIIDNAGGINKKIIGKIFEPYFTTKDKGLGIGLYMSKVIIEKNIGGKLEVRNTIDGVKFLILLPNY</sequence>
<keyword evidence="9" id="KW-0812">Transmembrane</keyword>
<dbReference type="InterPro" id="IPR003661">
    <property type="entry name" value="HisK_dim/P_dom"/>
</dbReference>
<feature type="domain" description="Histidine kinase" evidence="10">
    <location>
        <begin position="370"/>
        <end position="582"/>
    </location>
</feature>
<dbReference type="Gene3D" id="3.30.565.10">
    <property type="entry name" value="Histidine kinase-like ATPase, C-terminal domain"/>
    <property type="match status" value="1"/>
</dbReference>
<dbReference type="InterPro" id="IPR036890">
    <property type="entry name" value="HATPase_C_sf"/>
</dbReference>
<reference evidence="11" key="1">
    <citation type="journal article" date="2023" name="Antibiotics">
        <title>Genomic Characterization of Antibiotic-Resistant Campylobacterales Isolated from Chilean Poultry Meat.</title>
        <authorList>
            <person name="Concha-Toloza M."/>
            <person name="Lopez-Cantillo M."/>
            <person name="Molina-Mora J.A."/>
            <person name="Collado L."/>
        </authorList>
    </citation>
    <scope>NUCLEOTIDE SEQUENCE</scope>
    <source>
        <strain evidence="11">FR1p153A2</strain>
    </source>
</reference>
<feature type="transmembrane region" description="Helical" evidence="9">
    <location>
        <begin position="320"/>
        <end position="339"/>
    </location>
</feature>
<dbReference type="GO" id="GO:0005524">
    <property type="term" value="F:ATP binding"/>
    <property type="evidence" value="ECO:0007669"/>
    <property type="project" value="UniProtKB-KW"/>
</dbReference>
<keyword evidence="7" id="KW-0067">ATP-binding</keyword>
<evidence type="ECO:0000313" key="12">
    <source>
        <dbReference type="Proteomes" id="UP001237501"/>
    </source>
</evidence>
<evidence type="ECO:0000256" key="7">
    <source>
        <dbReference type="ARBA" id="ARBA00022840"/>
    </source>
</evidence>
<keyword evidence="5" id="KW-0547">Nucleotide-binding</keyword>
<dbReference type="GO" id="GO:0000155">
    <property type="term" value="F:phosphorelay sensor kinase activity"/>
    <property type="evidence" value="ECO:0007669"/>
    <property type="project" value="InterPro"/>
</dbReference>